<evidence type="ECO:0000256" key="6">
    <source>
        <dbReference type="SAM" id="MobiDB-lite"/>
    </source>
</evidence>
<keyword evidence="2" id="KW-0378">Hydrolase</keyword>
<evidence type="ECO:0000313" key="7">
    <source>
        <dbReference type="EMBL" id="KAK4880522.1"/>
    </source>
</evidence>
<dbReference type="Gene3D" id="3.40.1790.10">
    <property type="entry name" value="Indigoidine synthase domain"/>
    <property type="match status" value="1"/>
</dbReference>
<reference evidence="8" key="1">
    <citation type="submission" date="2023-01" db="EMBL/GenBank/DDBJ databases">
        <title>Key to firefly adult light organ development and bioluminescence: homeobox transcription factors regulate luciferase expression and transportation to peroxisome.</title>
        <authorList>
            <person name="Fu X."/>
        </authorList>
    </citation>
    <scope>NUCLEOTIDE SEQUENCE [LARGE SCALE GENOMIC DNA]</scope>
</reference>
<dbReference type="GO" id="GO:0016798">
    <property type="term" value="F:hydrolase activity, acting on glycosyl bonds"/>
    <property type="evidence" value="ECO:0007669"/>
    <property type="project" value="UniProtKB-KW"/>
</dbReference>
<gene>
    <name evidence="7" type="ORF">RN001_008668</name>
</gene>
<dbReference type="InterPro" id="IPR022830">
    <property type="entry name" value="Indigdn_synthA-like"/>
</dbReference>
<protein>
    <recommendedName>
        <fullName evidence="9">Pseudouridine-5'-phosphate glycosidase</fullName>
    </recommendedName>
</protein>
<keyword evidence="5" id="KW-0326">Glycosidase</keyword>
<dbReference type="SUPFAM" id="SSF110581">
    <property type="entry name" value="Indigoidine synthase A-like"/>
    <property type="match status" value="1"/>
</dbReference>
<keyword evidence="3" id="KW-0464">Manganese</keyword>
<sequence>MWSVFKRNAIKVYNKNIRIPTCIDISKQVKHALQNNLPIVALESTIITHGMPYPKNLMCAQEVESVVRENGATPATIAILGGRIKVGLSTSQLTELADTEKKKPIKTSRRDFGYVLANKLNGGTTVAGTLIVAKEVGIEVFGTGGLGGVHRDAAVTFDISADLIELGNSPVAVVSSGVKSILDIPKTLEYLETQGVFVATFGKDKAFPAFYCRTSNCDAPYNVTSAFEAANIIRNHFNLGLKSGLLFAVPVLEEFAMDPQKMDKIIEQALLSANKKDISGKEITPYLLSEISKITQGSSLETNIALIKNNAKVATNIAVELTKLKRESNGNTRVPGKYVSTDIGNKPRSVLKRLWDKLRRRKSILAEERRELMATGGGPPKPPASRQPEFDNLIPHLNFETNVDDDFEGINLKNNAQGTSALKKPHVYKENDGLNELKKARLQLIKREEAQMEELHMIRMKEAQYRREAAKFLMMQEEKKK</sequence>
<evidence type="ECO:0000256" key="4">
    <source>
        <dbReference type="ARBA" id="ARBA00023239"/>
    </source>
</evidence>
<evidence type="ECO:0000256" key="1">
    <source>
        <dbReference type="ARBA" id="ARBA00022723"/>
    </source>
</evidence>
<dbReference type="Proteomes" id="UP001353858">
    <property type="component" value="Unassembled WGS sequence"/>
</dbReference>
<dbReference type="PANTHER" id="PTHR42909:SF1">
    <property type="entry name" value="CARBOHYDRATE KINASE PFKB DOMAIN-CONTAINING PROTEIN"/>
    <property type="match status" value="1"/>
</dbReference>
<accession>A0AAN7PZC7</accession>
<dbReference type="EMBL" id="JARPUR010000003">
    <property type="protein sequence ID" value="KAK4880522.1"/>
    <property type="molecule type" value="Genomic_DNA"/>
</dbReference>
<proteinExistence type="inferred from homology"/>
<feature type="region of interest" description="Disordered" evidence="6">
    <location>
        <begin position="368"/>
        <end position="390"/>
    </location>
</feature>
<dbReference type="GO" id="GO:0046872">
    <property type="term" value="F:metal ion binding"/>
    <property type="evidence" value="ECO:0007669"/>
    <property type="project" value="UniProtKB-KW"/>
</dbReference>
<organism evidence="7 8">
    <name type="scientific">Aquatica leii</name>
    <dbReference type="NCBI Taxonomy" id="1421715"/>
    <lineage>
        <taxon>Eukaryota</taxon>
        <taxon>Metazoa</taxon>
        <taxon>Ecdysozoa</taxon>
        <taxon>Arthropoda</taxon>
        <taxon>Hexapoda</taxon>
        <taxon>Insecta</taxon>
        <taxon>Pterygota</taxon>
        <taxon>Neoptera</taxon>
        <taxon>Endopterygota</taxon>
        <taxon>Coleoptera</taxon>
        <taxon>Polyphaga</taxon>
        <taxon>Elateriformia</taxon>
        <taxon>Elateroidea</taxon>
        <taxon>Lampyridae</taxon>
        <taxon>Luciolinae</taxon>
        <taxon>Aquatica</taxon>
    </lineage>
</organism>
<dbReference type="InterPro" id="IPR007342">
    <property type="entry name" value="PsuG"/>
</dbReference>
<evidence type="ECO:0000256" key="5">
    <source>
        <dbReference type="ARBA" id="ARBA00023295"/>
    </source>
</evidence>
<keyword evidence="1" id="KW-0479">Metal-binding</keyword>
<comment type="caution">
    <text evidence="7">The sequence shown here is derived from an EMBL/GenBank/DDBJ whole genome shotgun (WGS) entry which is preliminary data.</text>
</comment>
<dbReference type="GO" id="GO:0005737">
    <property type="term" value="C:cytoplasm"/>
    <property type="evidence" value="ECO:0007669"/>
    <property type="project" value="TreeGrafter"/>
</dbReference>
<dbReference type="GO" id="GO:0004730">
    <property type="term" value="F:pseudouridylate synthase activity"/>
    <property type="evidence" value="ECO:0007669"/>
    <property type="project" value="InterPro"/>
</dbReference>
<evidence type="ECO:0008006" key="9">
    <source>
        <dbReference type="Google" id="ProtNLM"/>
    </source>
</evidence>
<keyword evidence="8" id="KW-1185">Reference proteome</keyword>
<evidence type="ECO:0000256" key="2">
    <source>
        <dbReference type="ARBA" id="ARBA00022801"/>
    </source>
</evidence>
<dbReference type="Pfam" id="PF04227">
    <property type="entry name" value="Indigoidine_A"/>
    <property type="match status" value="1"/>
</dbReference>
<dbReference type="PANTHER" id="PTHR42909">
    <property type="entry name" value="ZGC:136858"/>
    <property type="match status" value="1"/>
</dbReference>
<evidence type="ECO:0000256" key="3">
    <source>
        <dbReference type="ARBA" id="ARBA00023211"/>
    </source>
</evidence>
<dbReference type="HAMAP" id="MF_01876">
    <property type="entry name" value="PsiMP_glycosidase"/>
    <property type="match status" value="1"/>
</dbReference>
<name>A0AAN7PZC7_9COLE</name>
<dbReference type="AlphaFoldDB" id="A0AAN7PZC7"/>
<evidence type="ECO:0000313" key="8">
    <source>
        <dbReference type="Proteomes" id="UP001353858"/>
    </source>
</evidence>
<keyword evidence="4" id="KW-0456">Lyase</keyword>